<dbReference type="EMBL" id="JAMZIH010003625">
    <property type="protein sequence ID" value="KAJ1676706.1"/>
    <property type="molecule type" value="Genomic_DNA"/>
</dbReference>
<organism evidence="1 2">
    <name type="scientific">Spiromyces aspiralis</name>
    <dbReference type="NCBI Taxonomy" id="68401"/>
    <lineage>
        <taxon>Eukaryota</taxon>
        <taxon>Fungi</taxon>
        <taxon>Fungi incertae sedis</taxon>
        <taxon>Zoopagomycota</taxon>
        <taxon>Kickxellomycotina</taxon>
        <taxon>Kickxellomycetes</taxon>
        <taxon>Kickxellales</taxon>
        <taxon>Kickxellaceae</taxon>
        <taxon>Spiromyces</taxon>
    </lineage>
</organism>
<feature type="non-terminal residue" evidence="1">
    <location>
        <position position="273"/>
    </location>
</feature>
<comment type="caution">
    <text evidence="1">The sequence shown here is derived from an EMBL/GenBank/DDBJ whole genome shotgun (WGS) entry which is preliminary data.</text>
</comment>
<dbReference type="Proteomes" id="UP001145114">
    <property type="component" value="Unassembled WGS sequence"/>
</dbReference>
<accession>A0ACC1HMX9</accession>
<protein>
    <submittedName>
        <fullName evidence="1">Suppressor of Sensor Kinase (SLN1)</fullName>
        <ecNumber evidence="1">2.7.11.25</ecNumber>
    </submittedName>
</protein>
<keyword evidence="1" id="KW-0808">Transferase</keyword>
<sequence>AVEVALKKVQEVLHRIDQVEDLYPTLKDFGEEVPKYAEPQFQDRLATLNTWSRDVILVRQLAAMLTKRMGNSDFFTQSSSGGIQDVKRNVLTDVLHEKDEDDLFRSHKQEGTILIHEHPQQQQQQQQQQPLPLPLATAKIPLPTKGGVIINGQEPFLDEDIQRMKPGMDISFAEKLLKEKGFKDTFRQRFLQQLSLTLKRVKDDMITYADRYASMNLPVTDKTLEMLVEFPSKLVKAILWLRLSYARRLVNLTNTQLEQTLADFHQSLELACK</sequence>
<keyword evidence="1" id="KW-0418">Kinase</keyword>
<feature type="non-terminal residue" evidence="1">
    <location>
        <position position="1"/>
    </location>
</feature>
<evidence type="ECO:0000313" key="2">
    <source>
        <dbReference type="Proteomes" id="UP001145114"/>
    </source>
</evidence>
<name>A0ACC1HMX9_9FUNG</name>
<proteinExistence type="predicted"/>
<keyword evidence="2" id="KW-1185">Reference proteome</keyword>
<gene>
    <name evidence="1" type="primary">SSK2_5</name>
    <name evidence="1" type="ORF">EV182_007648</name>
</gene>
<dbReference type="EC" id="2.7.11.25" evidence="1"/>
<reference evidence="1" key="1">
    <citation type="submission" date="2022-06" db="EMBL/GenBank/DDBJ databases">
        <title>Phylogenomic reconstructions and comparative analyses of Kickxellomycotina fungi.</title>
        <authorList>
            <person name="Reynolds N.K."/>
            <person name="Stajich J.E."/>
            <person name="Barry K."/>
            <person name="Grigoriev I.V."/>
            <person name="Crous P."/>
            <person name="Smith M.E."/>
        </authorList>
    </citation>
    <scope>NUCLEOTIDE SEQUENCE</scope>
    <source>
        <strain evidence="1">RSA 2271</strain>
    </source>
</reference>
<evidence type="ECO:0000313" key="1">
    <source>
        <dbReference type="EMBL" id="KAJ1676706.1"/>
    </source>
</evidence>